<dbReference type="AlphaFoldDB" id="A0A084ESR2"/>
<accession>A0A084ESR2</accession>
<name>A0A084ESR2_SPHYA</name>
<evidence type="ECO:0000313" key="2">
    <source>
        <dbReference type="EMBL" id="KEZ21004.1"/>
    </source>
</evidence>
<gene>
    <name evidence="2" type="ORF">CP98_00453</name>
</gene>
<evidence type="ECO:0008006" key="4">
    <source>
        <dbReference type="Google" id="ProtNLM"/>
    </source>
</evidence>
<proteinExistence type="predicted"/>
<protein>
    <recommendedName>
        <fullName evidence="4">TonB-dependent receptor</fullName>
    </recommendedName>
</protein>
<dbReference type="EMBL" id="JGVR01000002">
    <property type="protein sequence ID" value="KEZ21004.1"/>
    <property type="molecule type" value="Genomic_DNA"/>
</dbReference>
<keyword evidence="1" id="KW-0732">Signal</keyword>
<feature type="signal peptide" evidence="1">
    <location>
        <begin position="1"/>
        <end position="25"/>
    </location>
</feature>
<comment type="caution">
    <text evidence="2">The sequence shown here is derived from an EMBL/GenBank/DDBJ whole genome shotgun (WGS) entry which is preliminary data.</text>
</comment>
<reference evidence="2 3" key="1">
    <citation type="submission" date="2014-03" db="EMBL/GenBank/DDBJ databases">
        <title>Genome sequence of Sphingobium yanoikuyae B1.</title>
        <authorList>
            <person name="Gan H.M."/>
            <person name="Gan H.Y."/>
            <person name="Savka M.A."/>
        </authorList>
    </citation>
    <scope>NUCLEOTIDE SEQUENCE [LARGE SCALE GENOMIC DNA]</scope>
    <source>
        <strain evidence="2 3">B1</strain>
    </source>
</reference>
<evidence type="ECO:0000313" key="3">
    <source>
        <dbReference type="Proteomes" id="UP000028534"/>
    </source>
</evidence>
<feature type="chain" id="PRO_5001774780" description="TonB-dependent receptor" evidence="1">
    <location>
        <begin position="26"/>
        <end position="82"/>
    </location>
</feature>
<sequence length="82" mass="8961">MPFSFKSSVAASAIIAMMVAAPAWSQTDQGAPQDAAAQPNMLPEDIVVTAERRESTVREVQFRSRPLAANCCVNHRCSARRR</sequence>
<dbReference type="Proteomes" id="UP000028534">
    <property type="component" value="Unassembled WGS sequence"/>
</dbReference>
<organism evidence="2 3">
    <name type="scientific">Sphingobium yanoikuyae</name>
    <name type="common">Sphingomonas yanoikuyae</name>
    <dbReference type="NCBI Taxonomy" id="13690"/>
    <lineage>
        <taxon>Bacteria</taxon>
        <taxon>Pseudomonadati</taxon>
        <taxon>Pseudomonadota</taxon>
        <taxon>Alphaproteobacteria</taxon>
        <taxon>Sphingomonadales</taxon>
        <taxon>Sphingomonadaceae</taxon>
        <taxon>Sphingobium</taxon>
    </lineage>
</organism>
<evidence type="ECO:0000256" key="1">
    <source>
        <dbReference type="SAM" id="SignalP"/>
    </source>
</evidence>